<proteinExistence type="predicted"/>
<name>A0A6A1W575_9ROSI</name>
<protein>
    <submittedName>
        <fullName evidence="1">Uncharacterized protein</fullName>
    </submittedName>
</protein>
<evidence type="ECO:0000313" key="2">
    <source>
        <dbReference type="Proteomes" id="UP000516437"/>
    </source>
</evidence>
<accession>A0A6A1W575</accession>
<dbReference type="AlphaFoldDB" id="A0A6A1W575"/>
<gene>
    <name evidence="1" type="ORF">CJ030_MR3G001270</name>
</gene>
<keyword evidence="2" id="KW-1185">Reference proteome</keyword>
<dbReference type="OrthoDB" id="1737932at2759"/>
<evidence type="ECO:0000313" key="1">
    <source>
        <dbReference type="EMBL" id="KAB1219247.1"/>
    </source>
</evidence>
<sequence length="197" mass="22570">MVREFYCAVLEARDFAEPSMEVAVRNVPITFSPDELARFLNFERDLTAFPNLPLIEEGWPTKSEVFQTMLGEDTTILDGSYMIHGQLRPFWRIMHLILCSTIDLKKHTTELSYDRAEFMYLVVVWGLPVDMTSYIYPSVLVEALKTDVQISLTYRVLLIEFLHAMMVPEGANEPKAVPLGAINKTTLSKSLPRHAER</sequence>
<organism evidence="1 2">
    <name type="scientific">Morella rubra</name>
    <name type="common">Chinese bayberry</name>
    <dbReference type="NCBI Taxonomy" id="262757"/>
    <lineage>
        <taxon>Eukaryota</taxon>
        <taxon>Viridiplantae</taxon>
        <taxon>Streptophyta</taxon>
        <taxon>Embryophyta</taxon>
        <taxon>Tracheophyta</taxon>
        <taxon>Spermatophyta</taxon>
        <taxon>Magnoliopsida</taxon>
        <taxon>eudicotyledons</taxon>
        <taxon>Gunneridae</taxon>
        <taxon>Pentapetalae</taxon>
        <taxon>rosids</taxon>
        <taxon>fabids</taxon>
        <taxon>Fagales</taxon>
        <taxon>Myricaceae</taxon>
        <taxon>Morella</taxon>
    </lineage>
</organism>
<dbReference type="EMBL" id="RXIC02000021">
    <property type="protein sequence ID" value="KAB1219247.1"/>
    <property type="molecule type" value="Genomic_DNA"/>
</dbReference>
<dbReference type="Proteomes" id="UP000516437">
    <property type="component" value="Chromosome 3"/>
</dbReference>
<reference evidence="1 2" key="1">
    <citation type="journal article" date="2019" name="Plant Biotechnol. J.">
        <title>The red bayberry genome and genetic basis of sex determination.</title>
        <authorList>
            <person name="Jia H.M."/>
            <person name="Jia H.J."/>
            <person name="Cai Q.L."/>
            <person name="Wang Y."/>
            <person name="Zhao H.B."/>
            <person name="Yang W.F."/>
            <person name="Wang G.Y."/>
            <person name="Li Y.H."/>
            <person name="Zhan D.L."/>
            <person name="Shen Y.T."/>
            <person name="Niu Q.F."/>
            <person name="Chang L."/>
            <person name="Qiu J."/>
            <person name="Zhao L."/>
            <person name="Xie H.B."/>
            <person name="Fu W.Y."/>
            <person name="Jin J."/>
            <person name="Li X.W."/>
            <person name="Jiao Y."/>
            <person name="Zhou C.C."/>
            <person name="Tu T."/>
            <person name="Chai C.Y."/>
            <person name="Gao J.L."/>
            <person name="Fan L.J."/>
            <person name="van de Weg E."/>
            <person name="Wang J.Y."/>
            <person name="Gao Z.S."/>
        </authorList>
    </citation>
    <scope>NUCLEOTIDE SEQUENCE [LARGE SCALE GENOMIC DNA]</scope>
    <source>
        <tissue evidence="1">Leaves</tissue>
    </source>
</reference>
<comment type="caution">
    <text evidence="1">The sequence shown here is derived from an EMBL/GenBank/DDBJ whole genome shotgun (WGS) entry which is preliminary data.</text>
</comment>